<protein>
    <submittedName>
        <fullName evidence="1">2-methylisocitrate lyase-like PEP mutase family enzyme</fullName>
    </submittedName>
</protein>
<dbReference type="GO" id="GO:0016833">
    <property type="term" value="F:oxo-acid-lyase activity"/>
    <property type="evidence" value="ECO:0007669"/>
    <property type="project" value="UniProtKB-ARBA"/>
</dbReference>
<dbReference type="InterPro" id="IPR040442">
    <property type="entry name" value="Pyrv_kinase-like_dom_sf"/>
</dbReference>
<dbReference type="CDD" id="cd00377">
    <property type="entry name" value="ICL_PEPM"/>
    <property type="match status" value="1"/>
</dbReference>
<reference evidence="1 2" key="1">
    <citation type="submission" date="2018-07" db="EMBL/GenBank/DDBJ databases">
        <title>Genomic Encyclopedia of Type Strains, Phase IV (KMG-IV): sequencing the most valuable type-strain genomes for metagenomic binning, comparative biology and taxonomic classification.</title>
        <authorList>
            <person name="Goeker M."/>
        </authorList>
    </citation>
    <scope>NUCLEOTIDE SEQUENCE [LARGE SCALE GENOMIC DNA]</scope>
    <source>
        <strain evidence="1 2">DSM 21352</strain>
    </source>
</reference>
<dbReference type="PANTHER" id="PTHR42905">
    <property type="entry name" value="PHOSPHOENOLPYRUVATE CARBOXYLASE"/>
    <property type="match status" value="1"/>
</dbReference>
<dbReference type="SUPFAM" id="SSF51621">
    <property type="entry name" value="Phosphoenolpyruvate/pyruvate domain"/>
    <property type="match status" value="1"/>
</dbReference>
<dbReference type="STRING" id="433924.NS331_07615"/>
<dbReference type="Pfam" id="PF13714">
    <property type="entry name" value="PEP_mutase"/>
    <property type="match status" value="1"/>
</dbReference>
<sequence>MNETTYSSARPGRGASVPAGAGLAARLARPEPLLCPGVYDAFSALLAEQAGFEALYLSGASIAYTKLGRSDIGLTTFTEVCDTLAHITERVGTPVIVDADTGFGNALNTQRTVAGLERAGAAMIQLEDQGFPKRCGHLDGKTVVPIAEMQGKLRAALDARRSADTLVLARTDALAVEGWDAAMDRAEAYLACGVDALFIEALRTPEQLAKAAQQFAGRVPLLANMVEGGKTPITPADELGRLGFRIVIFPGGTVRALAHAMQGYFASLRAHQTTEPWRSSMLNFDGLNAVIGTPELLARGRRYEG</sequence>
<keyword evidence="2" id="KW-1185">Reference proteome</keyword>
<dbReference type="AlphaFoldDB" id="A0A370FHH9"/>
<evidence type="ECO:0000313" key="2">
    <source>
        <dbReference type="Proteomes" id="UP000255265"/>
    </source>
</evidence>
<dbReference type="InterPro" id="IPR018523">
    <property type="entry name" value="Isocitrate_lyase_ph_CS"/>
</dbReference>
<dbReference type="Gene3D" id="3.20.20.60">
    <property type="entry name" value="Phosphoenolpyruvate-binding domains"/>
    <property type="match status" value="1"/>
</dbReference>
<dbReference type="PROSITE" id="PS00161">
    <property type="entry name" value="ISOCITRATE_LYASE"/>
    <property type="match status" value="1"/>
</dbReference>
<gene>
    <name evidence="1" type="ORF">DFR41_103362</name>
</gene>
<keyword evidence="1" id="KW-0456">Lyase</keyword>
<name>A0A370FHH9_9BURK</name>
<dbReference type="InterPro" id="IPR015813">
    <property type="entry name" value="Pyrv/PenolPyrv_kinase-like_dom"/>
</dbReference>
<accession>A0A370FHH9</accession>
<proteinExistence type="predicted"/>
<dbReference type="InterPro" id="IPR039556">
    <property type="entry name" value="ICL/PEPM"/>
</dbReference>
<evidence type="ECO:0000313" key="1">
    <source>
        <dbReference type="EMBL" id="RDI26205.1"/>
    </source>
</evidence>
<dbReference type="PANTHER" id="PTHR42905:SF5">
    <property type="entry name" value="CARBOXYVINYL-CARBOXYPHOSPHONATE PHOSPHORYLMUTASE, CHLOROPLASTIC"/>
    <property type="match status" value="1"/>
</dbReference>
<dbReference type="EMBL" id="QQAV01000003">
    <property type="protein sequence ID" value="RDI26205.1"/>
    <property type="molecule type" value="Genomic_DNA"/>
</dbReference>
<dbReference type="OrthoDB" id="9771433at2"/>
<dbReference type="Proteomes" id="UP000255265">
    <property type="component" value="Unassembled WGS sequence"/>
</dbReference>
<comment type="caution">
    <text evidence="1">The sequence shown here is derived from an EMBL/GenBank/DDBJ whole genome shotgun (WGS) entry which is preliminary data.</text>
</comment>
<dbReference type="RefSeq" id="WP_017762316.1">
    <property type="nucleotide sequence ID" value="NZ_QQAV01000003.1"/>
</dbReference>
<organism evidence="1 2">
    <name type="scientific">Pseudacidovorax intermedius</name>
    <dbReference type="NCBI Taxonomy" id="433924"/>
    <lineage>
        <taxon>Bacteria</taxon>
        <taxon>Pseudomonadati</taxon>
        <taxon>Pseudomonadota</taxon>
        <taxon>Betaproteobacteria</taxon>
        <taxon>Burkholderiales</taxon>
        <taxon>Comamonadaceae</taxon>
        <taxon>Pseudacidovorax</taxon>
    </lineage>
</organism>